<evidence type="ECO:0000256" key="7">
    <source>
        <dbReference type="SAM" id="MobiDB-lite"/>
    </source>
</evidence>
<evidence type="ECO:0000256" key="6">
    <source>
        <dbReference type="PROSITE-ProRule" id="PRU00332"/>
    </source>
</evidence>
<gene>
    <name evidence="10" type="ORF">PCAL00307_LOCUS19688</name>
    <name evidence="11" type="ORF">PECAL_3P04300</name>
</gene>
<dbReference type="InterPro" id="IPR012677">
    <property type="entry name" value="Nucleotide-bd_a/b_plait_sf"/>
</dbReference>
<reference evidence="10" key="1">
    <citation type="submission" date="2021-01" db="EMBL/GenBank/DDBJ databases">
        <authorList>
            <person name="Corre E."/>
            <person name="Pelletier E."/>
            <person name="Niang G."/>
            <person name="Scheremetjew M."/>
            <person name="Finn R."/>
            <person name="Kale V."/>
            <person name="Holt S."/>
            <person name="Cochrane G."/>
            <person name="Meng A."/>
            <person name="Brown T."/>
            <person name="Cohen L."/>
        </authorList>
    </citation>
    <scope>NUCLEOTIDE SEQUENCE</scope>
    <source>
        <strain evidence="10">CCMP1756</strain>
    </source>
</reference>
<evidence type="ECO:0000256" key="2">
    <source>
        <dbReference type="ARBA" id="ARBA00022884"/>
    </source>
</evidence>
<accession>A0A7S4A5B6</accession>
<evidence type="ECO:0000256" key="3">
    <source>
        <dbReference type="ARBA" id="ARBA00023015"/>
    </source>
</evidence>
<evidence type="ECO:0000256" key="5">
    <source>
        <dbReference type="ARBA" id="ARBA00023242"/>
    </source>
</evidence>
<dbReference type="PRINTS" id="PR00302">
    <property type="entry name" value="LUPUSLA"/>
</dbReference>
<dbReference type="PANTHER" id="PTHR22792:SF62">
    <property type="entry name" value="LA-RELATED PROTEIN 7"/>
    <property type="match status" value="1"/>
</dbReference>
<dbReference type="Pfam" id="PF05383">
    <property type="entry name" value="La"/>
    <property type="match status" value="1"/>
</dbReference>
<dbReference type="SMART" id="SM00715">
    <property type="entry name" value="LA"/>
    <property type="match status" value="1"/>
</dbReference>
<name>A0A7S4A5B6_9STRA</name>
<feature type="region of interest" description="Disordered" evidence="7">
    <location>
        <begin position="211"/>
        <end position="244"/>
    </location>
</feature>
<dbReference type="GO" id="GO:0006396">
    <property type="term" value="P:RNA processing"/>
    <property type="evidence" value="ECO:0007669"/>
    <property type="project" value="InterPro"/>
</dbReference>
<dbReference type="EMBL" id="HBIW01022832">
    <property type="protein sequence ID" value="CAE0704240.1"/>
    <property type="molecule type" value="Transcribed_RNA"/>
</dbReference>
<evidence type="ECO:0000313" key="10">
    <source>
        <dbReference type="EMBL" id="CAE0704240.1"/>
    </source>
</evidence>
<dbReference type="InterPro" id="IPR035979">
    <property type="entry name" value="RBD_domain_sf"/>
</dbReference>
<evidence type="ECO:0008006" key="13">
    <source>
        <dbReference type="Google" id="ProtNLM"/>
    </source>
</evidence>
<evidence type="ECO:0000259" key="8">
    <source>
        <dbReference type="PROSITE" id="PS50102"/>
    </source>
</evidence>
<dbReference type="PROSITE" id="PS50961">
    <property type="entry name" value="HTH_LA"/>
    <property type="match status" value="1"/>
</dbReference>
<dbReference type="Pfam" id="PF00076">
    <property type="entry name" value="RRM_1"/>
    <property type="match status" value="1"/>
</dbReference>
<dbReference type="EMBL" id="CAKKNE010000003">
    <property type="protein sequence ID" value="CAH0370534.1"/>
    <property type="molecule type" value="Genomic_DNA"/>
</dbReference>
<dbReference type="InterPro" id="IPR002344">
    <property type="entry name" value="Lupus_La"/>
</dbReference>
<dbReference type="GO" id="GO:1990904">
    <property type="term" value="C:ribonucleoprotein complex"/>
    <property type="evidence" value="ECO:0007669"/>
    <property type="project" value="InterPro"/>
</dbReference>
<proteinExistence type="predicted"/>
<dbReference type="InterPro" id="IPR045180">
    <property type="entry name" value="La_dom_prot"/>
</dbReference>
<dbReference type="InterPro" id="IPR000504">
    <property type="entry name" value="RRM_dom"/>
</dbReference>
<dbReference type="SUPFAM" id="SSF46785">
    <property type="entry name" value="Winged helix' DNA-binding domain"/>
    <property type="match status" value="1"/>
</dbReference>
<feature type="domain" description="HTH La-type RNA-binding" evidence="9">
    <location>
        <begin position="5"/>
        <end position="118"/>
    </location>
</feature>
<evidence type="ECO:0000259" key="9">
    <source>
        <dbReference type="PROSITE" id="PS50961"/>
    </source>
</evidence>
<organism evidence="10">
    <name type="scientific">Pelagomonas calceolata</name>
    <dbReference type="NCBI Taxonomy" id="35677"/>
    <lineage>
        <taxon>Eukaryota</taxon>
        <taxon>Sar</taxon>
        <taxon>Stramenopiles</taxon>
        <taxon>Ochrophyta</taxon>
        <taxon>Pelagophyceae</taxon>
        <taxon>Pelagomonadales</taxon>
        <taxon>Pelagomonadaceae</taxon>
        <taxon>Pelagomonas</taxon>
    </lineage>
</organism>
<dbReference type="Proteomes" id="UP000789595">
    <property type="component" value="Unassembled WGS sequence"/>
</dbReference>
<dbReference type="PANTHER" id="PTHR22792">
    <property type="entry name" value="LUPUS LA PROTEIN-RELATED"/>
    <property type="match status" value="1"/>
</dbReference>
<protein>
    <recommendedName>
        <fullName evidence="13">HTH La-type RNA-binding domain-containing protein</fullName>
    </recommendedName>
</protein>
<dbReference type="AlphaFoldDB" id="A0A7S4A5B6"/>
<keyword evidence="3" id="KW-0805">Transcription regulation</keyword>
<evidence type="ECO:0000256" key="1">
    <source>
        <dbReference type="ARBA" id="ARBA00004123"/>
    </source>
</evidence>
<dbReference type="Gene3D" id="1.10.10.10">
    <property type="entry name" value="Winged helix-like DNA-binding domain superfamily/Winged helix DNA-binding domain"/>
    <property type="match status" value="1"/>
</dbReference>
<dbReference type="GO" id="GO:0005634">
    <property type="term" value="C:nucleus"/>
    <property type="evidence" value="ECO:0007669"/>
    <property type="project" value="UniProtKB-SubCell"/>
</dbReference>
<keyword evidence="2 6" id="KW-0694">RNA-binding</keyword>
<dbReference type="CDD" id="cd07323">
    <property type="entry name" value="LAM"/>
    <property type="match status" value="1"/>
</dbReference>
<comment type="subcellular location">
    <subcellularLocation>
        <location evidence="1">Nucleus</location>
    </subcellularLocation>
</comment>
<dbReference type="InterPro" id="IPR036390">
    <property type="entry name" value="WH_DNA-bd_sf"/>
</dbReference>
<evidence type="ECO:0000313" key="12">
    <source>
        <dbReference type="Proteomes" id="UP000789595"/>
    </source>
</evidence>
<dbReference type="SMART" id="SM00360">
    <property type="entry name" value="RRM"/>
    <property type="match status" value="1"/>
</dbReference>
<evidence type="ECO:0000256" key="4">
    <source>
        <dbReference type="ARBA" id="ARBA00023163"/>
    </source>
</evidence>
<sequence length="244" mass="26295">MASSDGAPDAVAAKLQKQLEYYFSDANLRRDAHLKGLAGADDDSTLRQWVDLEHVLAFSRARTILDELPSTTDGEPAKKRAKTIPSVALTATRASSALELSDDGTKIRRAQPYVEVDAKELAARTVYVEPVADDASIDSIQARFAPHGTVANVSLPRGRGFGFVEFEARESAQKAVAALDGVDGVAVLTKGEWERIDRRWKDLSRSPAVAQARRRRRNVAEAAAPKLGGSKIRPGSFAGKGGKK</sequence>
<dbReference type="InterPro" id="IPR036388">
    <property type="entry name" value="WH-like_DNA-bd_sf"/>
</dbReference>
<reference evidence="11" key="2">
    <citation type="submission" date="2021-11" db="EMBL/GenBank/DDBJ databases">
        <authorList>
            <consortium name="Genoscope - CEA"/>
            <person name="William W."/>
        </authorList>
    </citation>
    <scope>NUCLEOTIDE SEQUENCE</scope>
</reference>
<dbReference type="InterPro" id="IPR006630">
    <property type="entry name" value="La_HTH"/>
</dbReference>
<dbReference type="OrthoDB" id="439993at2759"/>
<evidence type="ECO:0000313" key="11">
    <source>
        <dbReference type="EMBL" id="CAH0370534.1"/>
    </source>
</evidence>
<dbReference type="Gene3D" id="3.30.70.330">
    <property type="match status" value="1"/>
</dbReference>
<dbReference type="PROSITE" id="PS50102">
    <property type="entry name" value="RRM"/>
    <property type="match status" value="1"/>
</dbReference>
<feature type="domain" description="RRM" evidence="8">
    <location>
        <begin position="124"/>
        <end position="201"/>
    </location>
</feature>
<keyword evidence="4" id="KW-0804">Transcription</keyword>
<keyword evidence="12" id="KW-1185">Reference proteome</keyword>
<dbReference type="SUPFAM" id="SSF54928">
    <property type="entry name" value="RNA-binding domain, RBD"/>
    <property type="match status" value="1"/>
</dbReference>
<keyword evidence="5" id="KW-0539">Nucleus</keyword>
<dbReference type="GO" id="GO:0003723">
    <property type="term" value="F:RNA binding"/>
    <property type="evidence" value="ECO:0007669"/>
    <property type="project" value="UniProtKB-UniRule"/>
</dbReference>